<proteinExistence type="predicted"/>
<dbReference type="AlphaFoldDB" id="A0A1B6E4Q8"/>
<dbReference type="InterPro" id="IPR017956">
    <property type="entry name" value="AT_hook_DNA-bd_motif"/>
</dbReference>
<dbReference type="PRINTS" id="PR00929">
    <property type="entry name" value="ATHOOK"/>
</dbReference>
<dbReference type="GO" id="GO:0003677">
    <property type="term" value="F:DNA binding"/>
    <property type="evidence" value="ECO:0007669"/>
    <property type="project" value="InterPro"/>
</dbReference>
<feature type="region of interest" description="Disordered" evidence="1">
    <location>
        <begin position="28"/>
        <end position="136"/>
    </location>
</feature>
<protein>
    <submittedName>
        <fullName evidence="2">Uncharacterized protein</fullName>
    </submittedName>
</protein>
<reference evidence="2" key="1">
    <citation type="submission" date="2015-12" db="EMBL/GenBank/DDBJ databases">
        <title>De novo transcriptome assembly of four potential Pierce s Disease insect vectors from Arizona vineyards.</title>
        <authorList>
            <person name="Tassone E.E."/>
        </authorList>
    </citation>
    <scope>NUCLEOTIDE SEQUENCE</scope>
</reference>
<organism evidence="2">
    <name type="scientific">Clastoptera arizonana</name>
    <name type="common">Arizona spittle bug</name>
    <dbReference type="NCBI Taxonomy" id="38151"/>
    <lineage>
        <taxon>Eukaryota</taxon>
        <taxon>Metazoa</taxon>
        <taxon>Ecdysozoa</taxon>
        <taxon>Arthropoda</taxon>
        <taxon>Hexapoda</taxon>
        <taxon>Insecta</taxon>
        <taxon>Pterygota</taxon>
        <taxon>Neoptera</taxon>
        <taxon>Paraneoptera</taxon>
        <taxon>Hemiptera</taxon>
        <taxon>Auchenorrhyncha</taxon>
        <taxon>Cercopoidea</taxon>
        <taxon>Clastopteridae</taxon>
        <taxon>Clastoptera</taxon>
    </lineage>
</organism>
<feature type="compositionally biased region" description="Basic and acidic residues" evidence="1">
    <location>
        <begin position="48"/>
        <end position="57"/>
    </location>
</feature>
<sequence>FVSNYLKLQYFSFLWYYVFFGNNKFHRKMSDDGSVAVDKKRGRTAKVQNEDKVDKEVKKRGRPTAVEKKDSKKPESDGEVPAKRGRGRPKGGAKKSKSENSKSKVGSGRGRGRPKKDEKKIESAEEDDDEEADEED</sequence>
<dbReference type="EMBL" id="GEDC01004404">
    <property type="protein sequence ID" value="JAS32894.1"/>
    <property type="molecule type" value="Transcribed_RNA"/>
</dbReference>
<gene>
    <name evidence="2" type="ORF">g.993</name>
</gene>
<feature type="non-terminal residue" evidence="2">
    <location>
        <position position="1"/>
    </location>
</feature>
<feature type="compositionally biased region" description="Basic residues" evidence="1">
    <location>
        <begin position="83"/>
        <end position="95"/>
    </location>
</feature>
<evidence type="ECO:0000313" key="2">
    <source>
        <dbReference type="EMBL" id="JAS32894.1"/>
    </source>
</evidence>
<feature type="compositionally biased region" description="Basic and acidic residues" evidence="1">
    <location>
        <begin position="65"/>
        <end position="82"/>
    </location>
</feature>
<evidence type="ECO:0000256" key="1">
    <source>
        <dbReference type="SAM" id="MobiDB-lite"/>
    </source>
</evidence>
<accession>A0A1B6E4Q8</accession>
<feature type="compositionally biased region" description="Acidic residues" evidence="1">
    <location>
        <begin position="124"/>
        <end position="136"/>
    </location>
</feature>
<name>A0A1B6E4Q8_9HEMI</name>